<feature type="region of interest" description="Disordered" evidence="1">
    <location>
        <begin position="534"/>
        <end position="554"/>
    </location>
</feature>
<protein>
    <recommendedName>
        <fullName evidence="3">MADF domain-containing protein</fullName>
    </recommendedName>
</protein>
<dbReference type="InterPro" id="IPR006578">
    <property type="entry name" value="MADF-dom"/>
</dbReference>
<dbReference type="Pfam" id="PF10545">
    <property type="entry name" value="MADF_DNA_bdg"/>
    <property type="match status" value="1"/>
</dbReference>
<reference evidence="4" key="1">
    <citation type="submission" date="2021-12" db="EMBL/GenBank/DDBJ databases">
        <authorList>
            <person name="Martin H S."/>
        </authorList>
    </citation>
    <scope>NUCLEOTIDE SEQUENCE</scope>
</reference>
<keyword evidence="5" id="KW-1185">Reference proteome</keyword>
<dbReference type="OrthoDB" id="10051975at2759"/>
<evidence type="ECO:0000259" key="3">
    <source>
        <dbReference type="PROSITE" id="PS51029"/>
    </source>
</evidence>
<dbReference type="Proteomes" id="UP000838878">
    <property type="component" value="Chromosome 3"/>
</dbReference>
<proteinExistence type="predicted"/>
<evidence type="ECO:0000313" key="5">
    <source>
        <dbReference type="Proteomes" id="UP000838878"/>
    </source>
</evidence>
<accession>A0A8J9UL52</accession>
<keyword evidence="2" id="KW-0472">Membrane</keyword>
<feature type="domain" description="MADF" evidence="3">
    <location>
        <begin position="10"/>
        <end position="103"/>
    </location>
</feature>
<gene>
    <name evidence="4" type="ORF">BINO364_LOCUS7961</name>
</gene>
<keyword evidence="2" id="KW-0812">Transmembrane</keyword>
<feature type="non-terminal residue" evidence="4">
    <location>
        <position position="554"/>
    </location>
</feature>
<keyword evidence="2" id="KW-1133">Transmembrane helix</keyword>
<dbReference type="PANTHER" id="PTHR21505">
    <property type="entry name" value="MADF DOMAIN-CONTAINING PROTEIN-RELATED"/>
    <property type="match status" value="1"/>
</dbReference>
<evidence type="ECO:0000256" key="2">
    <source>
        <dbReference type="SAM" id="Phobius"/>
    </source>
</evidence>
<organism evidence="4 5">
    <name type="scientific">Brenthis ino</name>
    <name type="common">lesser marbled fritillary</name>
    <dbReference type="NCBI Taxonomy" id="405034"/>
    <lineage>
        <taxon>Eukaryota</taxon>
        <taxon>Metazoa</taxon>
        <taxon>Ecdysozoa</taxon>
        <taxon>Arthropoda</taxon>
        <taxon>Hexapoda</taxon>
        <taxon>Insecta</taxon>
        <taxon>Pterygota</taxon>
        <taxon>Neoptera</taxon>
        <taxon>Endopterygota</taxon>
        <taxon>Lepidoptera</taxon>
        <taxon>Glossata</taxon>
        <taxon>Ditrysia</taxon>
        <taxon>Papilionoidea</taxon>
        <taxon>Nymphalidae</taxon>
        <taxon>Heliconiinae</taxon>
        <taxon>Argynnini</taxon>
        <taxon>Brenthis</taxon>
    </lineage>
</organism>
<feature type="transmembrane region" description="Helical" evidence="2">
    <location>
        <begin position="225"/>
        <end position="250"/>
    </location>
</feature>
<evidence type="ECO:0000256" key="1">
    <source>
        <dbReference type="SAM" id="MobiDB-lite"/>
    </source>
</evidence>
<dbReference type="EMBL" id="OV170223">
    <property type="protein sequence ID" value="CAH0721927.1"/>
    <property type="molecule type" value="Genomic_DNA"/>
</dbReference>
<evidence type="ECO:0000313" key="4">
    <source>
        <dbReference type="EMBL" id="CAH0721927.1"/>
    </source>
</evidence>
<dbReference type="AlphaFoldDB" id="A0A8J9UL52"/>
<dbReference type="PROSITE" id="PS51029">
    <property type="entry name" value="MADF"/>
    <property type="match status" value="1"/>
</dbReference>
<dbReference type="PANTHER" id="PTHR21505:SF12">
    <property type="entry name" value="MADF DOMAIN-CONTAINING PROTEIN-RELATED"/>
    <property type="match status" value="1"/>
</dbReference>
<sequence length="554" mass="63705">MEWDDDKVIKLIDLYHLKEILWNPKNSDYKSRPKRYDAFNEIASEFATDVPKIERKIKKLTSHYYREKKKEDNSNKSGAGTNDIYHSKWFAYKSLNFLQNKNVPTGTTDTVSFNDKIESAVVSEFRTNTIRKIVNENNPPSCGARIEDGKIQLLHCPGKLIVITLISAKELNCRRVKGMSVFGPVLLKNERCKQQLLSLLNCAEALKIGYLRGGCKIKKSSKQDVIIMSALVTISLIFWLMTFSICLFLIRMNRWNKDFKSSVKFDGLELEQFVGYDSKVGTIVYKEKPKNNQNVDRVLKKVNWCAIILALLCFKSINVEAYDLLETQVISDNQFKYAISLSSSENIRVGAMEIRFASSTMEARLSPSFTTYSWDLEKHETYYCQQSGCNTKMTCREDILPFTEMTESVREEFQINKQSYAYAACKNMKGYCAFGNGCFIIVLLEEPIQRIKEAPSATDFAAIAHVPLQIYQNDGVVGYSKIIVQDFAYDSEVIVSLLKKVDAIWFYVEEDSYDICEETSDASLFEQFICTQQEEEEEQDSMDYVPLEEYQSDK</sequence>
<name>A0A8J9UL52_9NEOP</name>
<dbReference type="SMART" id="SM00595">
    <property type="entry name" value="MADF"/>
    <property type="match status" value="1"/>
</dbReference>